<dbReference type="PANTHER" id="PTHR10343">
    <property type="entry name" value="5'-AMP-ACTIVATED PROTEIN KINASE , BETA SUBUNIT"/>
    <property type="match status" value="1"/>
</dbReference>
<dbReference type="GO" id="GO:0031588">
    <property type="term" value="C:nucleotide-activated protein kinase complex"/>
    <property type="evidence" value="ECO:0007669"/>
    <property type="project" value="TreeGrafter"/>
</dbReference>
<evidence type="ECO:0000313" key="2">
    <source>
        <dbReference type="EMBL" id="CAH7684598.1"/>
    </source>
</evidence>
<protein>
    <submittedName>
        <fullName evidence="2">Expressed protein</fullName>
    </submittedName>
</protein>
<dbReference type="InterPro" id="IPR013783">
    <property type="entry name" value="Ig-like_fold"/>
</dbReference>
<feature type="domain" description="AMP-activated protein kinase glycogen-binding" evidence="1">
    <location>
        <begin position="39"/>
        <end position="107"/>
    </location>
</feature>
<dbReference type="EMBL" id="CALTRL010005530">
    <property type="protein sequence ID" value="CAH7684598.1"/>
    <property type="molecule type" value="Genomic_DNA"/>
</dbReference>
<name>A0AAV0BF17_PHAPC</name>
<dbReference type="AlphaFoldDB" id="A0AAV0BF17"/>
<dbReference type="InterPro" id="IPR014756">
    <property type="entry name" value="Ig_E-set"/>
</dbReference>
<reference evidence="2" key="1">
    <citation type="submission" date="2022-06" db="EMBL/GenBank/DDBJ databases">
        <authorList>
            <consortium name="SYNGENTA / RWTH Aachen University"/>
        </authorList>
    </citation>
    <scope>NUCLEOTIDE SEQUENCE</scope>
</reference>
<evidence type="ECO:0000259" key="1">
    <source>
        <dbReference type="Pfam" id="PF16561"/>
    </source>
</evidence>
<dbReference type="SUPFAM" id="SSF81296">
    <property type="entry name" value="E set domains"/>
    <property type="match status" value="1"/>
</dbReference>
<dbReference type="InterPro" id="IPR050827">
    <property type="entry name" value="CRP1_MDG1_kinase"/>
</dbReference>
<keyword evidence="3" id="KW-1185">Reference proteome</keyword>
<sequence length="129" mass="14813">MPWLFYTCCIRRTSKLVQLTPFSQLVLLNCSSRDSSVPEQVQLKGSFDNWKNPLELKKEKSGKFGAQVELEFGSRILYKYVVDGDWRHNPNEPTESDADGNINNVLQGFYFLLSDPFRTLSSPITIYTP</sequence>
<dbReference type="InterPro" id="IPR032640">
    <property type="entry name" value="AMPK1_CBM"/>
</dbReference>
<organism evidence="2 3">
    <name type="scientific">Phakopsora pachyrhizi</name>
    <name type="common">Asian soybean rust disease fungus</name>
    <dbReference type="NCBI Taxonomy" id="170000"/>
    <lineage>
        <taxon>Eukaryota</taxon>
        <taxon>Fungi</taxon>
        <taxon>Dikarya</taxon>
        <taxon>Basidiomycota</taxon>
        <taxon>Pucciniomycotina</taxon>
        <taxon>Pucciniomycetes</taxon>
        <taxon>Pucciniales</taxon>
        <taxon>Phakopsoraceae</taxon>
        <taxon>Phakopsora</taxon>
    </lineage>
</organism>
<dbReference type="GO" id="GO:0005737">
    <property type="term" value="C:cytoplasm"/>
    <property type="evidence" value="ECO:0007669"/>
    <property type="project" value="TreeGrafter"/>
</dbReference>
<dbReference type="CDD" id="cd02859">
    <property type="entry name" value="E_set_AMPKbeta_like_N"/>
    <property type="match status" value="1"/>
</dbReference>
<comment type="caution">
    <text evidence="2">The sequence shown here is derived from an EMBL/GenBank/DDBJ whole genome shotgun (WGS) entry which is preliminary data.</text>
</comment>
<dbReference type="Proteomes" id="UP001153365">
    <property type="component" value="Unassembled WGS sequence"/>
</dbReference>
<dbReference type="PANTHER" id="PTHR10343:SF94">
    <property type="entry name" value="MDG1P"/>
    <property type="match status" value="1"/>
</dbReference>
<accession>A0AAV0BF17</accession>
<evidence type="ECO:0000313" key="3">
    <source>
        <dbReference type="Proteomes" id="UP001153365"/>
    </source>
</evidence>
<dbReference type="Pfam" id="PF16561">
    <property type="entry name" value="AMPK1_CBM"/>
    <property type="match status" value="1"/>
</dbReference>
<gene>
    <name evidence="2" type="ORF">PPACK8108_LOCUS18876</name>
</gene>
<dbReference type="GO" id="GO:0005634">
    <property type="term" value="C:nucleus"/>
    <property type="evidence" value="ECO:0007669"/>
    <property type="project" value="TreeGrafter"/>
</dbReference>
<dbReference type="Gene3D" id="2.60.40.10">
    <property type="entry name" value="Immunoglobulins"/>
    <property type="match status" value="1"/>
</dbReference>
<dbReference type="GO" id="GO:0019901">
    <property type="term" value="F:protein kinase binding"/>
    <property type="evidence" value="ECO:0007669"/>
    <property type="project" value="TreeGrafter"/>
</dbReference>
<dbReference type="GO" id="GO:0007165">
    <property type="term" value="P:signal transduction"/>
    <property type="evidence" value="ECO:0007669"/>
    <property type="project" value="TreeGrafter"/>
</dbReference>
<proteinExistence type="predicted"/>